<dbReference type="Proteomes" id="UP001152747">
    <property type="component" value="Unassembled WGS sequence"/>
</dbReference>
<dbReference type="EMBL" id="CANHGI010000005">
    <property type="protein sequence ID" value="CAI5452789.1"/>
    <property type="molecule type" value="Genomic_DNA"/>
</dbReference>
<keyword evidence="1" id="KW-0472">Membrane</keyword>
<proteinExistence type="predicted"/>
<dbReference type="GO" id="GO:0008528">
    <property type="term" value="F:G protein-coupled peptide receptor activity"/>
    <property type="evidence" value="ECO:0007669"/>
    <property type="project" value="InterPro"/>
</dbReference>
<dbReference type="Pfam" id="PF10324">
    <property type="entry name" value="7TM_GPCR_Srw"/>
    <property type="match status" value="1"/>
</dbReference>
<dbReference type="PANTHER" id="PTHR22751">
    <property type="entry name" value="G-PROTEIN COUPLED RECEPTOR-RELATED"/>
    <property type="match status" value="1"/>
</dbReference>
<sequence>MSADEDDYDYDYDIYEYYMSMGIITVFIVFLFSTILCIPIILVTTIGRMPDDYLLPEECLNNQSYPEFYRLQETYTVDMKIISFNIESMVDAFFSKYLPCLISPIMSVLLIEELVRANKRRKSLGNNKEKSDKTSKLVLYQTLSMIVAEVPIGFSMMIGSIYEDDVGFLVAMKLNYKREMDDITSFSFIVYDDLNKIRSRIIKCMVFLSFILITNHLVIITTSIKFYTHLNKIHTIYSQRQHKMNIQLYKVLTLHIFVPSLILCFHFVSFFIQPFMNLHINESKCILLSFITIYPTINALISIFMIQEIKQYILLMVFGQISIERYDTTGLWTF</sequence>
<feature type="transmembrane region" description="Helical" evidence="1">
    <location>
        <begin position="205"/>
        <end position="227"/>
    </location>
</feature>
<feature type="transmembrane region" description="Helical" evidence="1">
    <location>
        <begin position="21"/>
        <end position="46"/>
    </location>
</feature>
<evidence type="ECO:0008006" key="4">
    <source>
        <dbReference type="Google" id="ProtNLM"/>
    </source>
</evidence>
<organism evidence="2 3">
    <name type="scientific">Caenorhabditis angaria</name>
    <dbReference type="NCBI Taxonomy" id="860376"/>
    <lineage>
        <taxon>Eukaryota</taxon>
        <taxon>Metazoa</taxon>
        <taxon>Ecdysozoa</taxon>
        <taxon>Nematoda</taxon>
        <taxon>Chromadorea</taxon>
        <taxon>Rhabditida</taxon>
        <taxon>Rhabditina</taxon>
        <taxon>Rhabditomorpha</taxon>
        <taxon>Rhabditoidea</taxon>
        <taxon>Rhabditidae</taxon>
        <taxon>Peloderinae</taxon>
        <taxon>Caenorhabditis</taxon>
    </lineage>
</organism>
<dbReference type="SUPFAM" id="SSF81321">
    <property type="entry name" value="Family A G protein-coupled receptor-like"/>
    <property type="match status" value="1"/>
</dbReference>
<dbReference type="AlphaFoldDB" id="A0A9P1IZ28"/>
<dbReference type="PANTHER" id="PTHR22751:SF102">
    <property type="entry name" value="G-PROTEIN COUPLED RECEPTORS FAMILY 1 PROFILE DOMAIN-CONTAINING PROTEIN"/>
    <property type="match status" value="1"/>
</dbReference>
<dbReference type="InterPro" id="IPR019427">
    <property type="entry name" value="7TM_GPCR_serpentine_rcpt_Srw"/>
</dbReference>
<feature type="transmembrane region" description="Helical" evidence="1">
    <location>
        <begin position="137"/>
        <end position="162"/>
    </location>
</feature>
<evidence type="ECO:0000256" key="1">
    <source>
        <dbReference type="SAM" id="Phobius"/>
    </source>
</evidence>
<reference evidence="2" key="1">
    <citation type="submission" date="2022-11" db="EMBL/GenBank/DDBJ databases">
        <authorList>
            <person name="Kikuchi T."/>
        </authorList>
    </citation>
    <scope>NUCLEOTIDE SEQUENCE</scope>
    <source>
        <strain evidence="2">PS1010</strain>
    </source>
</reference>
<keyword evidence="1" id="KW-0812">Transmembrane</keyword>
<feature type="transmembrane region" description="Helical" evidence="1">
    <location>
        <begin position="286"/>
        <end position="306"/>
    </location>
</feature>
<feature type="transmembrane region" description="Helical" evidence="1">
    <location>
        <begin position="96"/>
        <end position="116"/>
    </location>
</feature>
<feature type="transmembrane region" description="Helical" evidence="1">
    <location>
        <begin position="248"/>
        <end position="274"/>
    </location>
</feature>
<keyword evidence="1" id="KW-1133">Transmembrane helix</keyword>
<accession>A0A9P1IZ28</accession>
<protein>
    <recommendedName>
        <fullName evidence="4">G-protein coupled receptors family 1 profile domain-containing protein</fullName>
    </recommendedName>
</protein>
<evidence type="ECO:0000313" key="3">
    <source>
        <dbReference type="Proteomes" id="UP001152747"/>
    </source>
</evidence>
<evidence type="ECO:0000313" key="2">
    <source>
        <dbReference type="EMBL" id="CAI5452789.1"/>
    </source>
</evidence>
<comment type="caution">
    <text evidence="2">The sequence shown here is derived from an EMBL/GenBank/DDBJ whole genome shotgun (WGS) entry which is preliminary data.</text>
</comment>
<dbReference type="Gene3D" id="1.20.1070.10">
    <property type="entry name" value="Rhodopsin 7-helix transmembrane proteins"/>
    <property type="match status" value="1"/>
</dbReference>
<keyword evidence="3" id="KW-1185">Reference proteome</keyword>
<gene>
    <name evidence="2" type="ORF">CAMP_LOCUS15426</name>
</gene>
<name>A0A9P1IZ28_9PELO</name>